<organism evidence="2">
    <name type="scientific">Kitasatospora sp. CMC57</name>
    <dbReference type="NCBI Taxonomy" id="3231513"/>
    <lineage>
        <taxon>Bacteria</taxon>
        <taxon>Bacillati</taxon>
        <taxon>Actinomycetota</taxon>
        <taxon>Actinomycetes</taxon>
        <taxon>Kitasatosporales</taxon>
        <taxon>Streptomycetaceae</taxon>
        <taxon>Kitasatospora</taxon>
    </lineage>
</organism>
<sequence>MKPSMTGAASGGVRRGESDEKGGGRRPETCQDLRMEIRRVTQVEAVKDAGHLFDDPPLQEATERFLADERHHLLIACVDDVPAGMVTGVEMTHPDRA</sequence>
<name>A0AB33K570_9ACTN</name>
<reference evidence="2" key="1">
    <citation type="submission" date="2024-07" db="EMBL/GenBank/DDBJ databases">
        <title>Complete genome sequences of cellulolytic bacteria, Kitasatospora sp. CMC57 and Streptomyces sp. CMC78, isolated from Japanese agricultural soil.</title>
        <authorList>
            <person name="Hashimoto T."/>
            <person name="Ito M."/>
            <person name="Iwamoto M."/>
            <person name="Fukahori D."/>
            <person name="Shoda T."/>
            <person name="Sakoda M."/>
            <person name="Morohoshi T."/>
            <person name="Mitsuboshi M."/>
            <person name="Nishizawa T."/>
        </authorList>
    </citation>
    <scope>NUCLEOTIDE SEQUENCE</scope>
    <source>
        <strain evidence="2">CMC57</strain>
    </source>
</reference>
<gene>
    <name evidence="2" type="ORF">KCMC57_57230</name>
</gene>
<feature type="region of interest" description="Disordered" evidence="1">
    <location>
        <begin position="1"/>
        <end position="30"/>
    </location>
</feature>
<proteinExistence type="predicted"/>
<accession>A0AB33K570</accession>
<dbReference type="AlphaFoldDB" id="A0AB33K570"/>
<protein>
    <recommendedName>
        <fullName evidence="3">GNAT family N-acetyltransferase</fullName>
    </recommendedName>
</protein>
<feature type="compositionally biased region" description="Basic and acidic residues" evidence="1">
    <location>
        <begin position="14"/>
        <end position="30"/>
    </location>
</feature>
<evidence type="ECO:0000256" key="1">
    <source>
        <dbReference type="SAM" id="MobiDB-lite"/>
    </source>
</evidence>
<evidence type="ECO:0000313" key="2">
    <source>
        <dbReference type="EMBL" id="BFP49355.1"/>
    </source>
</evidence>
<dbReference type="EMBL" id="AP035881">
    <property type="protein sequence ID" value="BFP49355.1"/>
    <property type="molecule type" value="Genomic_DNA"/>
</dbReference>
<evidence type="ECO:0008006" key="3">
    <source>
        <dbReference type="Google" id="ProtNLM"/>
    </source>
</evidence>